<dbReference type="InterPro" id="IPR050373">
    <property type="entry name" value="Fibrinogen_C-term_domain"/>
</dbReference>
<dbReference type="PROSITE" id="PS51406">
    <property type="entry name" value="FIBRINOGEN_C_2"/>
    <property type="match status" value="1"/>
</dbReference>
<dbReference type="Proteomes" id="UP001152320">
    <property type="component" value="Chromosome 11"/>
</dbReference>
<dbReference type="GO" id="GO:0005615">
    <property type="term" value="C:extracellular space"/>
    <property type="evidence" value="ECO:0007669"/>
    <property type="project" value="TreeGrafter"/>
</dbReference>
<dbReference type="EMBL" id="JAIZAY010000011">
    <property type="protein sequence ID" value="KAJ8033475.1"/>
    <property type="molecule type" value="Genomic_DNA"/>
</dbReference>
<sequence>MDIWNHFRLIVTMNLTLADGRGWLEYKIGFGFHSSNFWIGNEKLSFLTNQDVYELRVDITMSNGHRSYFKYKSFRISDEWSNFSLHRVGPYEGNAGSAVTYCPVNMVYGNCTCQSSCQYPSSLDGCNTNCQTGEPETCICANGYLKKDNECVTASECGCYIAEFNFVLPVSKKLL</sequence>
<dbReference type="Gene3D" id="3.90.215.10">
    <property type="entry name" value="Gamma Fibrinogen, chain A, domain 1"/>
    <property type="match status" value="1"/>
</dbReference>
<comment type="caution">
    <text evidence="2">The sequence shown here is derived from an EMBL/GenBank/DDBJ whole genome shotgun (WGS) entry which is preliminary data.</text>
</comment>
<protein>
    <submittedName>
        <fullName evidence="2">Fibrinogen-like protein A</fullName>
    </submittedName>
</protein>
<dbReference type="AlphaFoldDB" id="A0A9Q1BVE5"/>
<name>A0A9Q1BVE5_HOLLE</name>
<evidence type="ECO:0000313" key="2">
    <source>
        <dbReference type="EMBL" id="KAJ8033475.1"/>
    </source>
</evidence>
<dbReference type="SMART" id="SM00186">
    <property type="entry name" value="FBG"/>
    <property type="match status" value="1"/>
</dbReference>
<dbReference type="PANTHER" id="PTHR19143">
    <property type="entry name" value="FIBRINOGEN/TENASCIN/ANGIOPOEITIN"/>
    <property type="match status" value="1"/>
</dbReference>
<evidence type="ECO:0000313" key="3">
    <source>
        <dbReference type="Proteomes" id="UP001152320"/>
    </source>
</evidence>
<organism evidence="2 3">
    <name type="scientific">Holothuria leucospilota</name>
    <name type="common">Black long sea cucumber</name>
    <name type="synonym">Mertensiothuria leucospilota</name>
    <dbReference type="NCBI Taxonomy" id="206669"/>
    <lineage>
        <taxon>Eukaryota</taxon>
        <taxon>Metazoa</taxon>
        <taxon>Echinodermata</taxon>
        <taxon>Eleutherozoa</taxon>
        <taxon>Echinozoa</taxon>
        <taxon>Holothuroidea</taxon>
        <taxon>Aspidochirotacea</taxon>
        <taxon>Aspidochirotida</taxon>
        <taxon>Holothuriidae</taxon>
        <taxon>Holothuria</taxon>
    </lineage>
</organism>
<dbReference type="Pfam" id="PF00147">
    <property type="entry name" value="Fibrinogen_C"/>
    <property type="match status" value="1"/>
</dbReference>
<dbReference type="InterPro" id="IPR036056">
    <property type="entry name" value="Fibrinogen-like_C"/>
</dbReference>
<dbReference type="InterPro" id="IPR014716">
    <property type="entry name" value="Fibrinogen_a/b/g_C_1"/>
</dbReference>
<proteinExistence type="predicted"/>
<evidence type="ECO:0000259" key="1">
    <source>
        <dbReference type="PROSITE" id="PS51406"/>
    </source>
</evidence>
<dbReference type="Gene3D" id="2.10.25.10">
    <property type="entry name" value="Laminin"/>
    <property type="match status" value="1"/>
</dbReference>
<dbReference type="InterPro" id="IPR036084">
    <property type="entry name" value="Ser_inhib-like_sf"/>
</dbReference>
<dbReference type="InterPro" id="IPR002181">
    <property type="entry name" value="Fibrinogen_a/b/g_C_dom"/>
</dbReference>
<feature type="domain" description="Fibrinogen C-terminal" evidence="1">
    <location>
        <begin position="1"/>
        <end position="106"/>
    </location>
</feature>
<gene>
    <name evidence="2" type="ORF">HOLleu_23725</name>
</gene>
<dbReference type="SUPFAM" id="SSF57567">
    <property type="entry name" value="Serine protease inhibitors"/>
    <property type="match status" value="1"/>
</dbReference>
<keyword evidence="3" id="KW-1185">Reference proteome</keyword>
<dbReference type="CDD" id="cd19941">
    <property type="entry name" value="TIL"/>
    <property type="match status" value="1"/>
</dbReference>
<dbReference type="OrthoDB" id="10450961at2759"/>
<reference evidence="2" key="1">
    <citation type="submission" date="2021-10" db="EMBL/GenBank/DDBJ databases">
        <title>Tropical sea cucumber genome reveals ecological adaptation and Cuvierian tubules defense mechanism.</title>
        <authorList>
            <person name="Chen T."/>
        </authorList>
    </citation>
    <scope>NUCLEOTIDE SEQUENCE</scope>
    <source>
        <strain evidence="2">Nanhai2018</strain>
        <tissue evidence="2">Muscle</tissue>
    </source>
</reference>
<dbReference type="SUPFAM" id="SSF56496">
    <property type="entry name" value="Fibrinogen C-terminal domain-like"/>
    <property type="match status" value="1"/>
</dbReference>
<accession>A0A9Q1BVE5</accession>